<accession>A0A9N8PWY4</accession>
<dbReference type="Proteomes" id="UP001154114">
    <property type="component" value="Chromosome 3"/>
</dbReference>
<gene>
    <name evidence="1" type="ORF">CINC_LOCUS9603</name>
</gene>
<evidence type="ECO:0000313" key="2">
    <source>
        <dbReference type="Proteomes" id="UP001154114"/>
    </source>
</evidence>
<proteinExistence type="predicted"/>
<evidence type="ECO:0000313" key="1">
    <source>
        <dbReference type="EMBL" id="CAD0195650.1"/>
    </source>
</evidence>
<dbReference type="AlphaFoldDB" id="A0A9N8PWY4"/>
<protein>
    <submittedName>
        <fullName evidence="1">Uncharacterized protein</fullName>
    </submittedName>
</protein>
<sequence>MEYSDDKHCFFFVQGNRKKQYQVPRKERITEQTYQMSRWTPVIKVWLIQM</sequence>
<name>A0A9N8PWY4_CHRIL</name>
<keyword evidence="2" id="KW-1185">Reference proteome</keyword>
<reference evidence="1" key="1">
    <citation type="submission" date="2021-12" db="EMBL/GenBank/DDBJ databases">
        <authorList>
            <person name="King R."/>
        </authorList>
    </citation>
    <scope>NUCLEOTIDE SEQUENCE</scope>
</reference>
<dbReference type="OrthoDB" id="7345464at2759"/>
<organism evidence="1 2">
    <name type="scientific">Chrysodeixis includens</name>
    <name type="common">Soybean looper</name>
    <name type="synonym">Pseudoplusia includens</name>
    <dbReference type="NCBI Taxonomy" id="689277"/>
    <lineage>
        <taxon>Eukaryota</taxon>
        <taxon>Metazoa</taxon>
        <taxon>Ecdysozoa</taxon>
        <taxon>Arthropoda</taxon>
        <taxon>Hexapoda</taxon>
        <taxon>Insecta</taxon>
        <taxon>Pterygota</taxon>
        <taxon>Neoptera</taxon>
        <taxon>Endopterygota</taxon>
        <taxon>Lepidoptera</taxon>
        <taxon>Glossata</taxon>
        <taxon>Ditrysia</taxon>
        <taxon>Noctuoidea</taxon>
        <taxon>Noctuidae</taxon>
        <taxon>Plusiinae</taxon>
        <taxon>Chrysodeixis</taxon>
    </lineage>
</organism>
<dbReference type="EMBL" id="LR824006">
    <property type="protein sequence ID" value="CAD0195650.1"/>
    <property type="molecule type" value="Genomic_DNA"/>
</dbReference>